<dbReference type="Gene3D" id="3.40.50.1820">
    <property type="entry name" value="alpha/beta hydrolase"/>
    <property type="match status" value="1"/>
</dbReference>
<keyword evidence="5" id="KW-0472">Membrane</keyword>
<feature type="transmembrane region" description="Helical" evidence="5">
    <location>
        <begin position="198"/>
        <end position="220"/>
    </location>
</feature>
<feature type="active site" evidence="3">
    <location>
        <position position="292"/>
    </location>
</feature>
<dbReference type="SUPFAM" id="SSF53474">
    <property type="entry name" value="alpha/beta-Hydrolases"/>
    <property type="match status" value="1"/>
</dbReference>
<comment type="similarity">
    <text evidence="1">Belongs to the 'GDXG' lipolytic enzyme family.</text>
</comment>
<feature type="compositionally biased region" description="Polar residues" evidence="4">
    <location>
        <begin position="563"/>
        <end position="587"/>
    </location>
</feature>
<keyword evidence="2" id="KW-0378">Hydrolase</keyword>
<keyword evidence="5" id="KW-0812">Transmembrane</keyword>
<dbReference type="InterPro" id="IPR033140">
    <property type="entry name" value="Lipase_GDXG_put_SER_AS"/>
</dbReference>
<evidence type="ECO:0000256" key="2">
    <source>
        <dbReference type="ARBA" id="ARBA00022801"/>
    </source>
</evidence>
<dbReference type="InterPro" id="IPR013094">
    <property type="entry name" value="AB_hydrolase_3"/>
</dbReference>
<keyword evidence="5" id="KW-1133">Transmembrane helix</keyword>
<protein>
    <submittedName>
        <fullName evidence="7">Esterase</fullName>
    </submittedName>
</protein>
<dbReference type="PANTHER" id="PTHR48081">
    <property type="entry name" value="AB HYDROLASE SUPERFAMILY PROTEIN C4A8.06C"/>
    <property type="match status" value="1"/>
</dbReference>
<dbReference type="InterPro" id="IPR029058">
    <property type="entry name" value="AB_hydrolase_fold"/>
</dbReference>
<evidence type="ECO:0000313" key="8">
    <source>
        <dbReference type="Proteomes" id="UP001163850"/>
    </source>
</evidence>
<feature type="compositionally biased region" description="Low complexity" evidence="4">
    <location>
        <begin position="495"/>
        <end position="505"/>
    </location>
</feature>
<evidence type="ECO:0000256" key="5">
    <source>
        <dbReference type="SAM" id="Phobius"/>
    </source>
</evidence>
<dbReference type="Pfam" id="PF07859">
    <property type="entry name" value="Abhydrolase_3"/>
    <property type="match status" value="1"/>
</dbReference>
<dbReference type="PANTHER" id="PTHR48081:SF26">
    <property type="entry name" value="ALPHA_BETA HYDROLASE FOLD-3 DOMAIN-CONTAINING PROTEIN"/>
    <property type="match status" value="1"/>
</dbReference>
<comment type="caution">
    <text evidence="7">The sequence shown here is derived from an EMBL/GenBank/DDBJ whole genome shotgun (WGS) entry which is preliminary data.</text>
</comment>
<reference evidence="7" key="1">
    <citation type="submission" date="2022-08" db="EMBL/GenBank/DDBJ databases">
        <authorList>
            <consortium name="DOE Joint Genome Institute"/>
            <person name="Min B."/>
            <person name="Riley R."/>
            <person name="Sierra-Patev S."/>
            <person name="Naranjo-Ortiz M."/>
            <person name="Looney B."/>
            <person name="Konkel Z."/>
            <person name="Slot J.C."/>
            <person name="Sakamoto Y."/>
            <person name="Steenwyk J.L."/>
            <person name="Rokas A."/>
            <person name="Carro J."/>
            <person name="Camarero S."/>
            <person name="Ferreira P."/>
            <person name="Molpeceres G."/>
            <person name="Ruiz-Duenas F.J."/>
            <person name="Serrano A."/>
            <person name="Henrissat B."/>
            <person name="Drula E."/>
            <person name="Hughes K.W."/>
            <person name="Mata J.L."/>
            <person name="Ishikawa N.K."/>
            <person name="Vargas-Isla R."/>
            <person name="Ushijima S."/>
            <person name="Smith C.A."/>
            <person name="Ahrendt S."/>
            <person name="Andreopoulos W."/>
            <person name="He G."/>
            <person name="Labutti K."/>
            <person name="Lipzen A."/>
            <person name="Ng V."/>
            <person name="Sandor L."/>
            <person name="Barry K."/>
            <person name="Martinez A.T."/>
            <person name="Xiao Y."/>
            <person name="Gibbons J.G."/>
            <person name="Terashima K."/>
            <person name="Hibbett D.S."/>
            <person name="Grigoriev I.V."/>
        </authorList>
    </citation>
    <scope>NUCLEOTIDE SEQUENCE</scope>
    <source>
        <strain evidence="7">TFB7829</strain>
    </source>
</reference>
<evidence type="ECO:0000313" key="7">
    <source>
        <dbReference type="EMBL" id="KAJ3988450.1"/>
    </source>
</evidence>
<organism evidence="7 8">
    <name type="scientific">Lentinula detonsa</name>
    <dbReference type="NCBI Taxonomy" id="2804962"/>
    <lineage>
        <taxon>Eukaryota</taxon>
        <taxon>Fungi</taxon>
        <taxon>Dikarya</taxon>
        <taxon>Basidiomycota</taxon>
        <taxon>Agaricomycotina</taxon>
        <taxon>Agaricomycetes</taxon>
        <taxon>Agaricomycetidae</taxon>
        <taxon>Agaricales</taxon>
        <taxon>Marasmiineae</taxon>
        <taxon>Omphalotaceae</taxon>
        <taxon>Lentinula</taxon>
    </lineage>
</organism>
<sequence>MLLWPFPWTKSVAPSLEVKHLHEDQQSLSSILLHYTTPGVAPPSARSDPKLKPQERRPVRLWHLWKYGFIAAVKATELTGAILAHQIWGPKKKSWGIEMTILNSLMRGVNRHSYLVDITTIRLLMSLAGLVPLPSDALVSPVTFCVRKRNLRGILAGCDQQETGTRELSGEWVVGRQTWQWKKMRALNEKRKKRKEKVILYIHGGVCPLLSSSIFFLMAISQGAYYVSSAAAQRTISIPLAKYTDARVFALDYRLAPETQFPGPLHDAASAYFRLVEDLHIPPSSIILAGDSAGGGLALALLMYLRDNQYDLPSAAILMSPWVDLTMSCESWDSNEPYDIIPMPAPDDHLNPVSLYLGDNMEQYMTHPYASPLFGDFTGLPPLLIQAGDSEVLRDEITLLAHKASLAEVEVRHELYEDAIHVFQLYPFLGATPRSFASMREFVRKFLPQLGSETPDNLNEQTEKVIGDEIESESVILVGGDGQQIASGIEGLKQSATAETSAESSSDTEEENHHHKPHREHSSWSRRSWRLLPFTLLTSPVPRPSNTTRRRADTLPSGPIASDSRSSALAVTQKPVNSRTRSQSHITQRAPGLSPRRSGLPPRISIANNTIPRSGSKILPMPVSPSWFPSLPSPSIRRSSRATSHPDLSSLVQDWTSGGPANRTFIYPLSNS</sequence>
<accession>A0AA38UVU6</accession>
<feature type="region of interest" description="Disordered" evidence="4">
    <location>
        <begin position="537"/>
        <end position="601"/>
    </location>
</feature>
<dbReference type="AlphaFoldDB" id="A0AA38UVU6"/>
<evidence type="ECO:0000256" key="4">
    <source>
        <dbReference type="SAM" id="MobiDB-lite"/>
    </source>
</evidence>
<dbReference type="Proteomes" id="UP001163850">
    <property type="component" value="Unassembled WGS sequence"/>
</dbReference>
<dbReference type="GO" id="GO:0016787">
    <property type="term" value="F:hydrolase activity"/>
    <property type="evidence" value="ECO:0007669"/>
    <property type="project" value="UniProtKB-KW"/>
</dbReference>
<proteinExistence type="inferred from homology"/>
<feature type="region of interest" description="Disordered" evidence="4">
    <location>
        <begin position="492"/>
        <end position="524"/>
    </location>
</feature>
<gene>
    <name evidence="7" type="ORF">F5890DRAFT_1550523</name>
</gene>
<dbReference type="EMBL" id="MU801909">
    <property type="protein sequence ID" value="KAJ3988450.1"/>
    <property type="molecule type" value="Genomic_DNA"/>
</dbReference>
<evidence type="ECO:0000259" key="6">
    <source>
        <dbReference type="Pfam" id="PF07859"/>
    </source>
</evidence>
<evidence type="ECO:0000256" key="3">
    <source>
        <dbReference type="PROSITE-ProRule" id="PRU10038"/>
    </source>
</evidence>
<feature type="domain" description="Alpha/beta hydrolase fold-3" evidence="6">
    <location>
        <begin position="223"/>
        <end position="424"/>
    </location>
</feature>
<dbReference type="InterPro" id="IPR050300">
    <property type="entry name" value="GDXG_lipolytic_enzyme"/>
</dbReference>
<dbReference type="PROSITE" id="PS01174">
    <property type="entry name" value="LIPASE_GDXG_SER"/>
    <property type="match status" value="1"/>
</dbReference>
<evidence type="ECO:0000256" key="1">
    <source>
        <dbReference type="ARBA" id="ARBA00010515"/>
    </source>
</evidence>
<name>A0AA38UVU6_9AGAR</name>